<dbReference type="Gene3D" id="3.40.50.300">
    <property type="entry name" value="P-loop containing nucleotide triphosphate hydrolases"/>
    <property type="match status" value="1"/>
</dbReference>
<protein>
    <recommendedName>
        <fullName evidence="4">Deoxynucleoside kinase domain-containing protein</fullName>
    </recommendedName>
</protein>
<keyword evidence="1" id="KW-1133">Transmembrane helix</keyword>
<dbReference type="Proteomes" id="UP000070405">
    <property type="component" value="Unassembled WGS sequence"/>
</dbReference>
<sequence length="245" mass="27933">MLEIRNGKNEQTLSPCIIFISGNVGVGKTTVIKNLEKRLSKERVKKADLRLNHLVACLLTLILSVRLNNTDRLSPLASLSVFNPRLFIRIYKLWTFMLLMSLAVKYLIKIYIPYLFGRVVLVEGGPVATITEYLNVIKAFNLHSNGGIILRFSYKLLSVCSDTYVVLLQAPKKVLISRWKSRSSFERDKVYLSRSSGYVDFHSDVQPKIVENLQNEKKILNTSTKNPESIATHILHWILRSQNGV</sequence>
<evidence type="ECO:0000313" key="2">
    <source>
        <dbReference type="EMBL" id="KXB02936.1"/>
    </source>
</evidence>
<keyword evidence="3" id="KW-1185">Reference proteome</keyword>
<keyword evidence="1" id="KW-0812">Transmembrane</keyword>
<reference evidence="2 3" key="1">
    <citation type="journal article" date="2016" name="Sci. Rep.">
        <title>Metabolic traits of an uncultured archaeal lineage -MSBL1- from brine pools of the Red Sea.</title>
        <authorList>
            <person name="Mwirichia R."/>
            <person name="Alam I."/>
            <person name="Rashid M."/>
            <person name="Vinu M."/>
            <person name="Ba-Alawi W."/>
            <person name="Anthony Kamau A."/>
            <person name="Kamanda Ngugi D."/>
            <person name="Goker M."/>
            <person name="Klenk H.P."/>
            <person name="Bajic V."/>
            <person name="Stingl U."/>
        </authorList>
    </citation>
    <scope>NUCLEOTIDE SEQUENCE [LARGE SCALE GENOMIC DNA]</scope>
    <source>
        <strain evidence="2">SCGC-AAA261G05</strain>
    </source>
</reference>
<dbReference type="SUPFAM" id="SSF52540">
    <property type="entry name" value="P-loop containing nucleoside triphosphate hydrolases"/>
    <property type="match status" value="1"/>
</dbReference>
<keyword evidence="1" id="KW-0472">Membrane</keyword>
<organism evidence="2 3">
    <name type="scientific">candidate division MSBL1 archaeon SCGC-AAA261G05</name>
    <dbReference type="NCBI Taxonomy" id="1698276"/>
    <lineage>
        <taxon>Archaea</taxon>
        <taxon>Methanobacteriati</taxon>
        <taxon>Methanobacteriota</taxon>
        <taxon>candidate division MSBL1</taxon>
    </lineage>
</organism>
<evidence type="ECO:0000256" key="1">
    <source>
        <dbReference type="SAM" id="Phobius"/>
    </source>
</evidence>
<feature type="transmembrane region" description="Helical" evidence="1">
    <location>
        <begin position="88"/>
        <end position="108"/>
    </location>
</feature>
<gene>
    <name evidence="2" type="ORF">AKJ47_03105</name>
</gene>
<proteinExistence type="predicted"/>
<name>A0A133V918_9EURY</name>
<dbReference type="AlphaFoldDB" id="A0A133V918"/>
<comment type="caution">
    <text evidence="2">The sequence shown here is derived from an EMBL/GenBank/DDBJ whole genome shotgun (WGS) entry which is preliminary data.</text>
</comment>
<dbReference type="EMBL" id="LHYA01000055">
    <property type="protein sequence ID" value="KXB02936.1"/>
    <property type="molecule type" value="Genomic_DNA"/>
</dbReference>
<accession>A0A133V918</accession>
<evidence type="ECO:0008006" key="4">
    <source>
        <dbReference type="Google" id="ProtNLM"/>
    </source>
</evidence>
<evidence type="ECO:0000313" key="3">
    <source>
        <dbReference type="Proteomes" id="UP000070405"/>
    </source>
</evidence>
<dbReference type="InterPro" id="IPR027417">
    <property type="entry name" value="P-loop_NTPase"/>
</dbReference>